<dbReference type="Proteomes" id="UP000798662">
    <property type="component" value="Chromosome 3"/>
</dbReference>
<accession>A0ACC3CIB6</accession>
<sequence length="195" mass="20009">MDASAGDRVRASTTRCSASPAVVVGPAGEDASAAEETGVAELVAAGRSAAGASMTSSGGTPRAGTGDPTSSTGGANGAPTDSWDATDFAVADLFEDDPDASLPEFTPLPDTLQQHFITALENFKAWGAPEEDEQIQWSVITQLPASCFTLVCTFASSMDLGRSQSLPCGTHRSSNTVTCAYPARDPRDEEAMEAA</sequence>
<evidence type="ECO:0000313" key="1">
    <source>
        <dbReference type="EMBL" id="KAK1869457.1"/>
    </source>
</evidence>
<evidence type="ECO:0000313" key="2">
    <source>
        <dbReference type="Proteomes" id="UP000798662"/>
    </source>
</evidence>
<proteinExistence type="predicted"/>
<organism evidence="1 2">
    <name type="scientific">Pyropia yezoensis</name>
    <name type="common">Susabi-nori</name>
    <name type="synonym">Porphyra yezoensis</name>
    <dbReference type="NCBI Taxonomy" id="2788"/>
    <lineage>
        <taxon>Eukaryota</taxon>
        <taxon>Rhodophyta</taxon>
        <taxon>Bangiophyceae</taxon>
        <taxon>Bangiales</taxon>
        <taxon>Bangiaceae</taxon>
        <taxon>Pyropia</taxon>
    </lineage>
</organism>
<name>A0ACC3CIB6_PYRYE</name>
<reference evidence="1" key="1">
    <citation type="submission" date="2019-11" db="EMBL/GenBank/DDBJ databases">
        <title>Nori genome reveals adaptations in red seaweeds to the harsh intertidal environment.</title>
        <authorList>
            <person name="Wang D."/>
            <person name="Mao Y."/>
        </authorList>
    </citation>
    <scope>NUCLEOTIDE SEQUENCE</scope>
    <source>
        <tissue evidence="1">Gametophyte</tissue>
    </source>
</reference>
<gene>
    <name evidence="1" type="ORF">I4F81_011933</name>
</gene>
<keyword evidence="2" id="KW-1185">Reference proteome</keyword>
<protein>
    <submittedName>
        <fullName evidence="1">Uncharacterized protein</fullName>
    </submittedName>
</protein>
<comment type="caution">
    <text evidence="1">The sequence shown here is derived from an EMBL/GenBank/DDBJ whole genome shotgun (WGS) entry which is preliminary data.</text>
</comment>
<dbReference type="EMBL" id="CM020620">
    <property type="protein sequence ID" value="KAK1869457.1"/>
    <property type="molecule type" value="Genomic_DNA"/>
</dbReference>